<sequence length="164" mass="17432">MRRTPLLAAALVALAVVPASSASAVTVIVPRPHTPSAGGIGYPHPEKPRPNCGGEPVGAPDSAQLSTKPAAKGFDLTWATPEDTNVVSYRVTALDQTLRAGPAPKLQWFTVKVTKRCSSMGFKLRGLKTGVYYDVWLDVVFTRPYDPKTTVDRTVGRSGVMVAG</sequence>
<name>A0A4Q7NBA1_9ACTN</name>
<evidence type="ECO:0000313" key="3">
    <source>
        <dbReference type="EMBL" id="RZS80179.1"/>
    </source>
</evidence>
<keyword evidence="4" id="KW-1185">Reference proteome</keyword>
<keyword evidence="2" id="KW-0732">Signal</keyword>
<dbReference type="AlphaFoldDB" id="A0A4Q7NBA1"/>
<organism evidence="3 4">
    <name type="scientific">Motilibacter rhizosphaerae</name>
    <dbReference type="NCBI Taxonomy" id="598652"/>
    <lineage>
        <taxon>Bacteria</taxon>
        <taxon>Bacillati</taxon>
        <taxon>Actinomycetota</taxon>
        <taxon>Actinomycetes</taxon>
        <taxon>Motilibacterales</taxon>
        <taxon>Motilibacteraceae</taxon>
        <taxon>Motilibacter</taxon>
    </lineage>
</organism>
<comment type="caution">
    <text evidence="3">The sequence shown here is derived from an EMBL/GenBank/DDBJ whole genome shotgun (WGS) entry which is preliminary data.</text>
</comment>
<dbReference type="RefSeq" id="WP_130494379.1">
    <property type="nucleotide sequence ID" value="NZ_SGXD01000005.1"/>
</dbReference>
<evidence type="ECO:0008006" key="5">
    <source>
        <dbReference type="Google" id="ProtNLM"/>
    </source>
</evidence>
<dbReference type="EMBL" id="SGXD01000005">
    <property type="protein sequence ID" value="RZS80179.1"/>
    <property type="molecule type" value="Genomic_DNA"/>
</dbReference>
<dbReference type="OrthoDB" id="5192421at2"/>
<protein>
    <recommendedName>
        <fullName evidence="5">Fibronectin type-III domain-containing protein</fullName>
    </recommendedName>
</protein>
<evidence type="ECO:0000256" key="1">
    <source>
        <dbReference type="SAM" id="MobiDB-lite"/>
    </source>
</evidence>
<evidence type="ECO:0000313" key="4">
    <source>
        <dbReference type="Proteomes" id="UP000293638"/>
    </source>
</evidence>
<dbReference type="Proteomes" id="UP000293638">
    <property type="component" value="Unassembled WGS sequence"/>
</dbReference>
<accession>A0A4Q7NBA1</accession>
<reference evidence="3 4" key="1">
    <citation type="submission" date="2019-02" db="EMBL/GenBank/DDBJ databases">
        <title>Genomic Encyclopedia of Type Strains, Phase IV (KMG-IV): sequencing the most valuable type-strain genomes for metagenomic binning, comparative biology and taxonomic classification.</title>
        <authorList>
            <person name="Goeker M."/>
        </authorList>
    </citation>
    <scope>NUCLEOTIDE SEQUENCE [LARGE SCALE GENOMIC DNA]</scope>
    <source>
        <strain evidence="3 4">DSM 45622</strain>
    </source>
</reference>
<evidence type="ECO:0000256" key="2">
    <source>
        <dbReference type="SAM" id="SignalP"/>
    </source>
</evidence>
<proteinExistence type="predicted"/>
<feature type="region of interest" description="Disordered" evidence="1">
    <location>
        <begin position="45"/>
        <end position="66"/>
    </location>
</feature>
<gene>
    <name evidence="3" type="ORF">EV189_3660</name>
</gene>
<feature type="chain" id="PRO_5020446528" description="Fibronectin type-III domain-containing protein" evidence="2">
    <location>
        <begin position="25"/>
        <end position="164"/>
    </location>
</feature>
<feature type="signal peptide" evidence="2">
    <location>
        <begin position="1"/>
        <end position="24"/>
    </location>
</feature>